<dbReference type="PANTHER" id="PTHR42907:SF1">
    <property type="entry name" value="FMN-LINKED OXIDOREDUCTASES SUPERFAMILY PROTEIN"/>
    <property type="match status" value="1"/>
</dbReference>
<keyword evidence="6" id="KW-1185">Reference proteome</keyword>
<protein>
    <submittedName>
        <fullName evidence="5">tRNA-dihydrouridine synthase</fullName>
    </submittedName>
</protein>
<evidence type="ECO:0000256" key="1">
    <source>
        <dbReference type="ARBA" id="ARBA00022555"/>
    </source>
</evidence>
<evidence type="ECO:0000313" key="6">
    <source>
        <dbReference type="Proteomes" id="UP001228690"/>
    </source>
</evidence>
<dbReference type="Gene3D" id="3.20.20.70">
    <property type="entry name" value="Aldolase class I"/>
    <property type="match status" value="1"/>
</dbReference>
<dbReference type="Gene3D" id="1.20.120.1460">
    <property type="match status" value="1"/>
</dbReference>
<dbReference type="SUPFAM" id="SSF51395">
    <property type="entry name" value="FMN-linked oxidoreductases"/>
    <property type="match status" value="1"/>
</dbReference>
<evidence type="ECO:0000256" key="2">
    <source>
        <dbReference type="ARBA" id="ARBA00022857"/>
    </source>
</evidence>
<feature type="domain" description="DUS-like FMN-binding" evidence="4">
    <location>
        <begin position="12"/>
        <end position="89"/>
    </location>
</feature>
<organism evidence="5 6">
    <name type="scientific">Candidatus Haliotispira prima</name>
    <dbReference type="NCBI Taxonomy" id="3034016"/>
    <lineage>
        <taxon>Bacteria</taxon>
        <taxon>Pseudomonadati</taxon>
        <taxon>Spirochaetota</taxon>
        <taxon>Spirochaetia</taxon>
        <taxon>Spirochaetales</taxon>
        <taxon>Spirochaetaceae</taxon>
        <taxon>Candidatus Haliotispira</taxon>
    </lineage>
</organism>
<evidence type="ECO:0000259" key="4">
    <source>
        <dbReference type="Pfam" id="PF01207"/>
    </source>
</evidence>
<gene>
    <name evidence="5" type="ORF">P0082_01815</name>
</gene>
<dbReference type="InterPro" id="IPR013785">
    <property type="entry name" value="Aldolase_TIM"/>
</dbReference>
<feature type="domain" description="DUS-like FMN-binding" evidence="4">
    <location>
        <begin position="106"/>
        <end position="345"/>
    </location>
</feature>
<dbReference type="RefSeq" id="WP_326927808.1">
    <property type="nucleotide sequence ID" value="NZ_CP123443.1"/>
</dbReference>
<evidence type="ECO:0000313" key="5">
    <source>
        <dbReference type="EMBL" id="WGK69622.1"/>
    </source>
</evidence>
<keyword evidence="1" id="KW-0820">tRNA-binding</keyword>
<dbReference type="EMBL" id="CP123443">
    <property type="protein sequence ID" value="WGK69622.1"/>
    <property type="molecule type" value="Genomic_DNA"/>
</dbReference>
<dbReference type="CDD" id="cd02801">
    <property type="entry name" value="DUS_like_FMN"/>
    <property type="match status" value="1"/>
</dbReference>
<keyword evidence="2" id="KW-0521">NADP</keyword>
<name>A0ABY8MI25_9SPIO</name>
<proteinExistence type="predicted"/>
<keyword evidence="3" id="KW-0694">RNA-binding</keyword>
<dbReference type="PANTHER" id="PTHR42907">
    <property type="entry name" value="FMN-LINKED OXIDOREDUCTASES SUPERFAMILY PROTEIN"/>
    <property type="match status" value="1"/>
</dbReference>
<dbReference type="InterPro" id="IPR035587">
    <property type="entry name" value="DUS-like_FMN-bd"/>
</dbReference>
<evidence type="ECO:0000256" key="3">
    <source>
        <dbReference type="ARBA" id="ARBA00022884"/>
    </source>
</evidence>
<dbReference type="Pfam" id="PF01207">
    <property type="entry name" value="Dus"/>
    <property type="match status" value="2"/>
</dbReference>
<dbReference type="Proteomes" id="UP001228690">
    <property type="component" value="Chromosome"/>
</dbReference>
<sequence length="391" mass="44493">MSTTKLTGRISLAPMIDKTEPRFRYFIRRLFPEIHLYTEMTGSGAIIYGQHKRFLDLHPAESPVALQLGTHSPEEAYKAVFMAREYTAQQPDQAPGFKAPDFKPSGFTEYNLNAGCPSDRVQNRNIGAIQMNDPSLVAEILAAMRQALNDSQDLYPGRPLPEVTLKHRLGIEQPSRGIDMTKAEQLYVFLRRVAPFCDRLIIHARIAILDGLDPKQNREIPPLNYPLVCQIRRDFAPLPVEINGGLKHSEQIAAIWPQVDGVMLGRVSYEDTWELFRIRKRLLTDGLLQAAPNSQATISSRSELVRCYAEYLEQHPSDQSPAAQIWPILTVWRGLPEARRWRHLLSPPYPAELSHDRSLAAVQLARRAHETIQELEHRYPNAKAKAQERET</sequence>
<accession>A0ABY8MI25</accession>
<reference evidence="5 6" key="1">
    <citation type="submission" date="2023-04" db="EMBL/GenBank/DDBJ databases">
        <title>Spirochaete genome identified in red abalone sample constitutes a novel genus.</title>
        <authorList>
            <person name="Sharma S.P."/>
            <person name="Purcell C.M."/>
            <person name="Hyde J.R."/>
            <person name="Severin A.J."/>
        </authorList>
    </citation>
    <scope>NUCLEOTIDE SEQUENCE [LARGE SCALE GENOMIC DNA]</scope>
    <source>
        <strain evidence="5 6">SP-2023</strain>
    </source>
</reference>
<dbReference type="InterPro" id="IPR004653">
    <property type="entry name" value="DusA"/>
</dbReference>